<feature type="region of interest" description="Disordered" evidence="8">
    <location>
        <begin position="1"/>
        <end position="26"/>
    </location>
</feature>
<keyword evidence="3" id="KW-0813">Transport</keyword>
<dbReference type="SMART" id="SM00382">
    <property type="entry name" value="AAA"/>
    <property type="match status" value="1"/>
</dbReference>
<dbReference type="Gene3D" id="3.40.50.300">
    <property type="entry name" value="P-loop containing nucleotide triphosphate hydrolases"/>
    <property type="match status" value="1"/>
</dbReference>
<feature type="compositionally biased region" description="Pro residues" evidence="8">
    <location>
        <begin position="312"/>
        <end position="321"/>
    </location>
</feature>
<dbReference type="Pfam" id="PF08352">
    <property type="entry name" value="oligo_HPY"/>
    <property type="match status" value="1"/>
</dbReference>
<dbReference type="CDD" id="cd03257">
    <property type="entry name" value="ABC_NikE_OppD_transporters"/>
    <property type="match status" value="1"/>
</dbReference>
<evidence type="ECO:0000256" key="7">
    <source>
        <dbReference type="ARBA" id="ARBA00023136"/>
    </source>
</evidence>
<dbReference type="PROSITE" id="PS50893">
    <property type="entry name" value="ABC_TRANSPORTER_2"/>
    <property type="match status" value="1"/>
</dbReference>
<gene>
    <name evidence="10" type="ORF">ACFQGO_25395</name>
</gene>
<dbReference type="InterPro" id="IPR017871">
    <property type="entry name" value="ABC_transporter-like_CS"/>
</dbReference>
<comment type="caution">
    <text evidence="10">The sequence shown here is derived from an EMBL/GenBank/DDBJ whole genome shotgun (WGS) entry which is preliminary data.</text>
</comment>
<dbReference type="PANTHER" id="PTHR43297:SF2">
    <property type="entry name" value="DIPEPTIDE TRANSPORT ATP-BINDING PROTEIN DPPD"/>
    <property type="match status" value="1"/>
</dbReference>
<evidence type="ECO:0000313" key="10">
    <source>
        <dbReference type="EMBL" id="MFC5810790.1"/>
    </source>
</evidence>
<evidence type="ECO:0000256" key="8">
    <source>
        <dbReference type="SAM" id="MobiDB-lite"/>
    </source>
</evidence>
<dbReference type="InterPro" id="IPR027417">
    <property type="entry name" value="P-loop_NTPase"/>
</dbReference>
<dbReference type="SUPFAM" id="SSF52540">
    <property type="entry name" value="P-loop containing nucleoside triphosphate hydrolases"/>
    <property type="match status" value="1"/>
</dbReference>
<dbReference type="Proteomes" id="UP001596112">
    <property type="component" value="Unassembled WGS sequence"/>
</dbReference>
<evidence type="ECO:0000259" key="9">
    <source>
        <dbReference type="PROSITE" id="PS50893"/>
    </source>
</evidence>
<reference evidence="11" key="1">
    <citation type="journal article" date="2019" name="Int. J. Syst. Evol. Microbiol.">
        <title>The Global Catalogue of Microorganisms (GCM) 10K type strain sequencing project: providing services to taxonomists for standard genome sequencing and annotation.</title>
        <authorList>
            <consortium name="The Broad Institute Genomics Platform"/>
            <consortium name="The Broad Institute Genome Sequencing Center for Infectious Disease"/>
            <person name="Wu L."/>
            <person name="Ma J."/>
        </authorList>
    </citation>
    <scope>NUCLEOTIDE SEQUENCE [LARGE SCALE GENOMIC DNA]</scope>
    <source>
        <strain evidence="11">JCM 9918</strain>
    </source>
</reference>
<accession>A0ABW1BEH8</accession>
<dbReference type="NCBIfam" id="TIGR01727">
    <property type="entry name" value="oligo_HPY"/>
    <property type="match status" value="1"/>
</dbReference>
<keyword evidence="5" id="KW-0547">Nucleotide-binding</keyword>
<proteinExistence type="inferred from homology"/>
<dbReference type="PROSITE" id="PS00211">
    <property type="entry name" value="ABC_TRANSPORTER_1"/>
    <property type="match status" value="1"/>
</dbReference>
<evidence type="ECO:0000256" key="3">
    <source>
        <dbReference type="ARBA" id="ARBA00022448"/>
    </source>
</evidence>
<feature type="compositionally biased region" description="Pro residues" evidence="8">
    <location>
        <begin position="8"/>
        <end position="23"/>
    </location>
</feature>
<dbReference type="EMBL" id="JBHSNZ010000019">
    <property type="protein sequence ID" value="MFC5810790.1"/>
    <property type="molecule type" value="Genomic_DNA"/>
</dbReference>
<comment type="subcellular location">
    <subcellularLocation>
        <location evidence="1">Cell membrane</location>
        <topology evidence="1">Peripheral membrane protein</topology>
    </subcellularLocation>
</comment>
<feature type="region of interest" description="Disordered" evidence="8">
    <location>
        <begin position="278"/>
        <end position="321"/>
    </location>
</feature>
<evidence type="ECO:0000256" key="5">
    <source>
        <dbReference type="ARBA" id="ARBA00022741"/>
    </source>
</evidence>
<dbReference type="InterPro" id="IPR003593">
    <property type="entry name" value="AAA+_ATPase"/>
</dbReference>
<feature type="domain" description="ABC transporter" evidence="9">
    <location>
        <begin position="30"/>
        <end position="280"/>
    </location>
</feature>
<evidence type="ECO:0000256" key="6">
    <source>
        <dbReference type="ARBA" id="ARBA00022840"/>
    </source>
</evidence>
<keyword evidence="6 10" id="KW-0067">ATP-binding</keyword>
<dbReference type="PANTHER" id="PTHR43297">
    <property type="entry name" value="OLIGOPEPTIDE TRANSPORT ATP-BINDING PROTEIN APPD"/>
    <property type="match status" value="1"/>
</dbReference>
<dbReference type="RefSeq" id="WP_272170652.1">
    <property type="nucleotide sequence ID" value="NZ_JAQOSL010000020.1"/>
</dbReference>
<sequence>MPDAPLAPRTPPSPSPPPSPRAPAAPGALLSVRDLRVAFGALEVVRGLSFDVRPREVLALVGESGAGKSLTARALLGMLPRGTTTSGSVRLRDAPGSYAELVGATRPALAALRGRRIALVPQDALSALSPVHPVGDQLAAAVGSVAGVSRSQARARAVAALDRVGIPDAARRARAYPHEYSGGMRQRAVIAMATINEPDVVVADEPTTALDADLQDQVLRVLGEQREAVGAALVLVTHDLGVVRGHTDRVLVMYAGRQVEQGPTRRVLDRPRAPYTAGLLASLPPADGEDGPAGGAPRPGGSGRRRRLPALPGSPPVPDALPPGCAFAPRCPLAEDRCRREEPGPWTVGDGHEVSCHRWDDVPYPATELFLERPA</sequence>
<dbReference type="GO" id="GO:0005524">
    <property type="term" value="F:ATP binding"/>
    <property type="evidence" value="ECO:0007669"/>
    <property type="project" value="UniProtKB-KW"/>
</dbReference>
<name>A0ABW1BEH8_9ACTN</name>
<dbReference type="Pfam" id="PF00005">
    <property type="entry name" value="ABC_tran"/>
    <property type="match status" value="1"/>
</dbReference>
<feature type="compositionally biased region" description="Gly residues" evidence="8">
    <location>
        <begin position="291"/>
        <end position="302"/>
    </location>
</feature>
<keyword evidence="4" id="KW-1003">Cell membrane</keyword>
<evidence type="ECO:0000256" key="1">
    <source>
        <dbReference type="ARBA" id="ARBA00004202"/>
    </source>
</evidence>
<evidence type="ECO:0000313" key="11">
    <source>
        <dbReference type="Proteomes" id="UP001596112"/>
    </source>
</evidence>
<evidence type="ECO:0000256" key="2">
    <source>
        <dbReference type="ARBA" id="ARBA00005417"/>
    </source>
</evidence>
<organism evidence="10 11">
    <name type="scientific">Streptomyces heilongjiangensis</name>
    <dbReference type="NCBI Taxonomy" id="945052"/>
    <lineage>
        <taxon>Bacteria</taxon>
        <taxon>Bacillati</taxon>
        <taxon>Actinomycetota</taxon>
        <taxon>Actinomycetes</taxon>
        <taxon>Kitasatosporales</taxon>
        <taxon>Streptomycetaceae</taxon>
        <taxon>Streptomyces</taxon>
    </lineage>
</organism>
<dbReference type="InterPro" id="IPR013563">
    <property type="entry name" value="Oligopep_ABC_C"/>
</dbReference>
<keyword evidence="7" id="KW-0472">Membrane</keyword>
<keyword evidence="11" id="KW-1185">Reference proteome</keyword>
<evidence type="ECO:0000256" key="4">
    <source>
        <dbReference type="ARBA" id="ARBA00022475"/>
    </source>
</evidence>
<dbReference type="InterPro" id="IPR003439">
    <property type="entry name" value="ABC_transporter-like_ATP-bd"/>
</dbReference>
<protein>
    <submittedName>
        <fullName evidence="10">ABC transporter ATP-binding protein</fullName>
    </submittedName>
</protein>
<comment type="similarity">
    <text evidence="2">Belongs to the ABC transporter superfamily.</text>
</comment>
<dbReference type="InterPro" id="IPR050388">
    <property type="entry name" value="ABC_Ni/Peptide_Import"/>
</dbReference>